<keyword evidence="2" id="KW-0812">Transmembrane</keyword>
<dbReference type="Pfam" id="PF04357">
    <property type="entry name" value="TamB"/>
    <property type="match status" value="1"/>
</dbReference>
<evidence type="ECO:0000313" key="6">
    <source>
        <dbReference type="EMBL" id="AIS17653.1"/>
    </source>
</evidence>
<keyword evidence="3" id="KW-1133">Transmembrane helix</keyword>
<dbReference type="KEGG" id="prh:LT40_09690"/>
<reference evidence="6 7" key="1">
    <citation type="journal article" date="2015" name="J. Biotechnol.">
        <title>Complete genome sequence of Pseudomonas rhizosphaerae IH5T (=DSM 16299T), a phosphate-solubilizing rhizobacterium for bacterial biofertilizer.</title>
        <authorList>
            <person name="Kwak Y."/>
            <person name="Jung B.K."/>
            <person name="Shin J.H."/>
        </authorList>
    </citation>
    <scope>NUCLEOTIDE SEQUENCE [LARGE SCALE GENOMIC DNA]</scope>
    <source>
        <strain evidence="6">DSM 16299</strain>
    </source>
</reference>
<dbReference type="Proteomes" id="UP000029499">
    <property type="component" value="Chromosome"/>
</dbReference>
<evidence type="ECO:0000259" key="5">
    <source>
        <dbReference type="Pfam" id="PF04357"/>
    </source>
</evidence>
<dbReference type="GO" id="GO:0005886">
    <property type="term" value="C:plasma membrane"/>
    <property type="evidence" value="ECO:0007669"/>
    <property type="project" value="InterPro"/>
</dbReference>
<evidence type="ECO:0000256" key="4">
    <source>
        <dbReference type="ARBA" id="ARBA00023136"/>
    </source>
</evidence>
<sequence length="1229" mass="131256">MKRGVLIALATLVGLLLMVVLAVSVVLGTQAGSRWALARVPGLTLENFQGTLGGHWQADTLVWQQGATRVEVHAPEMAWSPSCLLRMTLCIDTLHTDAILVQLPASEAPASDGPITLPDLQLPVAIELGDVRIGSLQLDGVQQLSGLELAAHWTADGLKIDRAHLQRDELVLDLDGTLRPGGQWPLDLNAQVQLPKVDDKPWHVTLNATGDLLDTLTLDGESTGYLPALIAGTVKPLAEHLPAQLRIFSEAFKPSAGLPDTLAFNQLELLAKGDLQAGYAIDGHASLPAEQAPMTLLLGAQVDAKGAVVETLDLSSSAKQHLRVSGSVDWQQGLAAKAKIDWLDFPWHRLYPVIAEPDVKVRRFNGEIDYRDGHYLGNLEGAFDGPAGAFTLVTPFSGDLQQVFLPQLELVAGQGKAAGHLNLKFADGIAWDTALDLSAIDPAYWVAQMPGSLAGPLRSTGEFKNEQLKLDANLDLKGRLRGQPAVLQAKAQGAGERWTLGNLDVRLGDNRIQGQGSLAQQVQGRLAIDLARLGQLWPGLQGQLKGQLDAAGTLQAPQGQLKLQGRELALDTNRLRNLTLEAALDRAQRGTLDLTAAGIRAGETDLGTLTGKASGDIKRQQLQLALKGPQLALATSLDGTLDKGFSAQSSWRGRLASGSVQAGGQDWRLQAPARLEYLAGGQVNFGAHCWRSGQASLCGEDQRLAPQPRLRYHLKQFPLESLAQWLPKDFAWKGMLNADVAVDVPASGPAGQITIDAGNGTLRMRNKDQWVDFPYQTLRLSSRLNPKRIDTELDFRGDRLGQLQVSTQIDPIPDSKPITGSFRLAGLDLSIARPFVPMVDTLKGQLNGSGQISGSLMAPQVNGNVALSGGEIAGPELPTTLEDLQLQALIAGESVRLQGSWKSGKTGQGSLGGTVAWANALDVDVQLKGSRLPINVEPYATLEAAPDLSIQMNGERLAVSGKVFIPKGAIVVRQLPPSTVKLSDDVVIVGNQTEEGKTPLPMAIDIDVEVGQEKLTFNGFGLSANLAGHVHIGDNLDTRGELALNDGRYNAYGQRLTIRRARLLFAGPISQPYLDIEAIRTTGDVIAGIRLTGNAEQPTSEVFSEPTMSQEQALSYLVLGRPLGNSGEDNNMLAQAALGLGLMGSSGVTSKLATDLGIEDFQLDTQGSGDATSVVASGNLSEKLSLRYGVGVFEPANTIALRYLLSKRLYLEVASGVASSLDLFYKRDF</sequence>
<organism evidence="6 7">
    <name type="scientific">Pseudomonas rhizosphaerae</name>
    <dbReference type="NCBI Taxonomy" id="216142"/>
    <lineage>
        <taxon>Bacteria</taxon>
        <taxon>Pseudomonadati</taxon>
        <taxon>Pseudomonadota</taxon>
        <taxon>Gammaproteobacteria</taxon>
        <taxon>Pseudomonadales</taxon>
        <taxon>Pseudomonadaceae</taxon>
        <taxon>Pseudomonas</taxon>
    </lineage>
</organism>
<keyword evidence="7" id="KW-1185">Reference proteome</keyword>
<dbReference type="EMBL" id="CP009533">
    <property type="protein sequence ID" value="AIS17653.1"/>
    <property type="molecule type" value="Genomic_DNA"/>
</dbReference>
<dbReference type="GO" id="GO:0097347">
    <property type="term" value="C:TAM protein secretion complex"/>
    <property type="evidence" value="ECO:0007669"/>
    <property type="project" value="TreeGrafter"/>
</dbReference>
<protein>
    <recommendedName>
        <fullName evidence="5">Translocation and assembly module TamB C-terminal domain-containing protein</fullName>
    </recommendedName>
</protein>
<evidence type="ECO:0000313" key="7">
    <source>
        <dbReference type="Proteomes" id="UP000029499"/>
    </source>
</evidence>
<dbReference type="PANTHER" id="PTHR36985:SF1">
    <property type="entry name" value="TRANSLOCATION AND ASSEMBLY MODULE SUBUNIT TAMB"/>
    <property type="match status" value="1"/>
</dbReference>
<dbReference type="AlphaFoldDB" id="A0A089YMK9"/>
<dbReference type="HOGENOM" id="CLU_002338_0_0_6"/>
<evidence type="ECO:0000256" key="1">
    <source>
        <dbReference type="ARBA" id="ARBA00004167"/>
    </source>
</evidence>
<accession>A0A089YMK9</accession>
<name>A0A089YMK9_9PSED</name>
<dbReference type="InterPro" id="IPR007452">
    <property type="entry name" value="TamB_C"/>
</dbReference>
<proteinExistence type="predicted"/>
<evidence type="ECO:0000256" key="3">
    <source>
        <dbReference type="ARBA" id="ARBA00022989"/>
    </source>
</evidence>
<dbReference type="eggNOG" id="COG2911">
    <property type="taxonomic scope" value="Bacteria"/>
</dbReference>
<gene>
    <name evidence="6" type="ORF">LT40_09690</name>
</gene>
<evidence type="ECO:0000256" key="2">
    <source>
        <dbReference type="ARBA" id="ARBA00022692"/>
    </source>
</evidence>
<feature type="domain" description="Translocation and assembly module TamB C-terminal" evidence="5">
    <location>
        <begin position="904"/>
        <end position="1229"/>
    </location>
</feature>
<dbReference type="GO" id="GO:0009306">
    <property type="term" value="P:protein secretion"/>
    <property type="evidence" value="ECO:0007669"/>
    <property type="project" value="InterPro"/>
</dbReference>
<keyword evidence="4" id="KW-0472">Membrane</keyword>
<comment type="subcellular location">
    <subcellularLocation>
        <location evidence="1">Membrane</location>
        <topology evidence="1">Single-pass membrane protein</topology>
    </subcellularLocation>
</comment>
<dbReference type="STRING" id="216142.LT40_09690"/>
<dbReference type="PANTHER" id="PTHR36985">
    <property type="entry name" value="TRANSLOCATION AND ASSEMBLY MODULE SUBUNIT TAMB"/>
    <property type="match status" value="1"/>
</dbReference>